<dbReference type="InterPro" id="IPR004158">
    <property type="entry name" value="DUF247_pln"/>
</dbReference>
<dbReference type="AlphaFoldDB" id="A0A8R7TB06"/>
<evidence type="ECO:0000313" key="2">
    <source>
        <dbReference type="EnsemblPlants" id="TuG1812G0100004718.01.T01"/>
    </source>
</evidence>
<gene>
    <name evidence="2" type="primary">LOC125531765</name>
</gene>
<name>A0A8R7TB06_TRIUA</name>
<dbReference type="Gramene" id="TuG1812G0100004718.01.T01">
    <property type="protein sequence ID" value="TuG1812G0100004718.01.T01"/>
    <property type="gene ID" value="TuG1812G0100004718.01"/>
</dbReference>
<accession>A0A8R7TB06</accession>
<dbReference type="EnsemblPlants" id="TuG1812G0100004718.01.T01">
    <property type="protein sequence ID" value="TuG1812G0100004718.01.T01"/>
    <property type="gene ID" value="TuG1812G0100004718.01"/>
</dbReference>
<proteinExistence type="predicted"/>
<keyword evidence="1" id="KW-0812">Transmembrane</keyword>
<dbReference type="GeneID" id="125531765"/>
<reference evidence="3" key="1">
    <citation type="journal article" date="2013" name="Nature">
        <title>Draft genome of the wheat A-genome progenitor Triticum urartu.</title>
        <authorList>
            <person name="Ling H.Q."/>
            <person name="Zhao S."/>
            <person name="Liu D."/>
            <person name="Wang J."/>
            <person name="Sun H."/>
            <person name="Zhang C."/>
            <person name="Fan H."/>
            <person name="Li D."/>
            <person name="Dong L."/>
            <person name="Tao Y."/>
            <person name="Gao C."/>
            <person name="Wu H."/>
            <person name="Li Y."/>
            <person name="Cui Y."/>
            <person name="Guo X."/>
            <person name="Zheng S."/>
            <person name="Wang B."/>
            <person name="Yu K."/>
            <person name="Liang Q."/>
            <person name="Yang W."/>
            <person name="Lou X."/>
            <person name="Chen J."/>
            <person name="Feng M."/>
            <person name="Jian J."/>
            <person name="Zhang X."/>
            <person name="Luo G."/>
            <person name="Jiang Y."/>
            <person name="Liu J."/>
            <person name="Wang Z."/>
            <person name="Sha Y."/>
            <person name="Zhang B."/>
            <person name="Wu H."/>
            <person name="Tang D."/>
            <person name="Shen Q."/>
            <person name="Xue P."/>
            <person name="Zou S."/>
            <person name="Wang X."/>
            <person name="Liu X."/>
            <person name="Wang F."/>
            <person name="Yang Y."/>
            <person name="An X."/>
            <person name="Dong Z."/>
            <person name="Zhang K."/>
            <person name="Zhang X."/>
            <person name="Luo M.C."/>
            <person name="Dvorak J."/>
            <person name="Tong Y."/>
            <person name="Wang J."/>
            <person name="Yang H."/>
            <person name="Li Z."/>
            <person name="Wang D."/>
            <person name="Zhang A."/>
            <person name="Wang J."/>
        </authorList>
    </citation>
    <scope>NUCLEOTIDE SEQUENCE</scope>
    <source>
        <strain evidence="3">cv. G1812</strain>
    </source>
</reference>
<protein>
    <submittedName>
        <fullName evidence="2">Uncharacterized protein</fullName>
    </submittedName>
</protein>
<dbReference type="PANTHER" id="PTHR31549:SF305">
    <property type="match status" value="1"/>
</dbReference>
<evidence type="ECO:0000256" key="1">
    <source>
        <dbReference type="SAM" id="Phobius"/>
    </source>
</evidence>
<dbReference type="RefSeq" id="XP_048552000.1">
    <property type="nucleotide sequence ID" value="XM_048696043.1"/>
</dbReference>
<keyword evidence="1" id="KW-1133">Transmembrane helix</keyword>
<reference evidence="2" key="2">
    <citation type="submission" date="2018-03" db="EMBL/GenBank/DDBJ databases">
        <title>The Triticum urartu genome reveals the dynamic nature of wheat genome evolution.</title>
        <authorList>
            <person name="Ling H."/>
            <person name="Ma B."/>
            <person name="Shi X."/>
            <person name="Liu H."/>
            <person name="Dong L."/>
            <person name="Sun H."/>
            <person name="Cao Y."/>
            <person name="Gao Q."/>
            <person name="Zheng S."/>
            <person name="Li Y."/>
            <person name="Yu Y."/>
            <person name="Du H."/>
            <person name="Qi M."/>
            <person name="Li Y."/>
            <person name="Yu H."/>
            <person name="Cui Y."/>
            <person name="Wang N."/>
            <person name="Chen C."/>
            <person name="Wu H."/>
            <person name="Zhao Y."/>
            <person name="Zhang J."/>
            <person name="Li Y."/>
            <person name="Zhou W."/>
            <person name="Zhang B."/>
            <person name="Hu W."/>
            <person name="Eijk M."/>
            <person name="Tang J."/>
            <person name="Witsenboer H."/>
            <person name="Zhao S."/>
            <person name="Li Z."/>
            <person name="Zhang A."/>
            <person name="Wang D."/>
            <person name="Liang C."/>
        </authorList>
    </citation>
    <scope>NUCLEOTIDE SEQUENCE [LARGE SCALE GENOMIC DNA]</scope>
    <source>
        <strain evidence="2">cv. G1812</strain>
    </source>
</reference>
<dbReference type="Pfam" id="PF03140">
    <property type="entry name" value="DUF247"/>
    <property type="match status" value="1"/>
</dbReference>
<dbReference type="PANTHER" id="PTHR31549">
    <property type="entry name" value="PROTEIN, PUTATIVE (DUF247)-RELATED-RELATED"/>
    <property type="match status" value="1"/>
</dbReference>
<keyword evidence="1" id="KW-0472">Membrane</keyword>
<dbReference type="Proteomes" id="UP000015106">
    <property type="component" value="Chromosome 1"/>
</dbReference>
<feature type="transmembrane region" description="Helical" evidence="1">
    <location>
        <begin position="463"/>
        <end position="484"/>
    </location>
</feature>
<dbReference type="OrthoDB" id="639355at2759"/>
<reference evidence="2" key="3">
    <citation type="submission" date="2022-06" db="UniProtKB">
        <authorList>
            <consortium name="EnsemblPlants"/>
        </authorList>
    </citation>
    <scope>IDENTIFICATION</scope>
</reference>
<organism evidence="2 3">
    <name type="scientific">Triticum urartu</name>
    <name type="common">Red wild einkorn</name>
    <name type="synonym">Crithodium urartu</name>
    <dbReference type="NCBI Taxonomy" id="4572"/>
    <lineage>
        <taxon>Eukaryota</taxon>
        <taxon>Viridiplantae</taxon>
        <taxon>Streptophyta</taxon>
        <taxon>Embryophyta</taxon>
        <taxon>Tracheophyta</taxon>
        <taxon>Spermatophyta</taxon>
        <taxon>Magnoliopsida</taxon>
        <taxon>Liliopsida</taxon>
        <taxon>Poales</taxon>
        <taxon>Poaceae</taxon>
        <taxon>BOP clade</taxon>
        <taxon>Pooideae</taxon>
        <taxon>Triticodae</taxon>
        <taxon>Triticeae</taxon>
        <taxon>Triticinae</taxon>
        <taxon>Triticum</taxon>
    </lineage>
</organism>
<dbReference type="KEGG" id="tua:125531765"/>
<sequence length="488" mass="55278">MLDSHAWTMNLIRSAAKLSPSNKSIRLLSQRGLGEIGKCPNINETIFVSLTWWQMEDCEMPSPTPSRMGVKLPCQNEAHMSSVRISMVREQLRRVIDEDSYAPHYVPIGPYHRSRSSPWIEKTKKRSAGFLQSLSEEHTEGGLTGVMEKLEPLARELYTSGGGLGDMTPEQSSSMLLHDACYLLLFFVDYMSGNRAPPAPADDDEHPVSRNTLVRDAVFLRENQIPFFLLQGIHERVTGGTTSVLDYIAMPIQELLQQQLFISRKPRPPPPTCSHLLHLVHAYFRPTLQPTKSAAMCGTVVTGRWRRAAEYSRYANVRLMRRDFQDGVESSVLDVQLEGGTLWIPRLRVDSNTWTILRNLMALEEQAHRRPVTAYCLFMSQLACTAEDVQLLRRAGIVDHFLGNDEQVSKDLAGLCNGVVIDIDDLDRNYLKPMWHQLENRFYSRAERFIGGFRHGQSWEITAAFLMALIVIACQAMQTFYAVARGGH</sequence>
<evidence type="ECO:0000313" key="3">
    <source>
        <dbReference type="Proteomes" id="UP000015106"/>
    </source>
</evidence>
<keyword evidence="3" id="KW-1185">Reference proteome</keyword>